<dbReference type="AlphaFoldDB" id="A0AAD4PNJ3"/>
<organism evidence="4 5">
    <name type="scientific">Drosophila rubida</name>
    <dbReference type="NCBI Taxonomy" id="30044"/>
    <lineage>
        <taxon>Eukaryota</taxon>
        <taxon>Metazoa</taxon>
        <taxon>Ecdysozoa</taxon>
        <taxon>Arthropoda</taxon>
        <taxon>Hexapoda</taxon>
        <taxon>Insecta</taxon>
        <taxon>Pterygota</taxon>
        <taxon>Neoptera</taxon>
        <taxon>Endopterygota</taxon>
        <taxon>Diptera</taxon>
        <taxon>Brachycera</taxon>
        <taxon>Muscomorpha</taxon>
        <taxon>Ephydroidea</taxon>
        <taxon>Drosophilidae</taxon>
        <taxon>Drosophila</taxon>
    </lineage>
</organism>
<protein>
    <recommendedName>
        <fullName evidence="3">Single domain-containing protein</fullName>
    </recommendedName>
</protein>
<feature type="domain" description="Single" evidence="3">
    <location>
        <begin position="35"/>
        <end position="100"/>
    </location>
</feature>
<reference evidence="4" key="1">
    <citation type="journal article" date="2021" name="Mol. Ecol. Resour.">
        <title>Phylogenomic analyses of the genus Drosophila reveals genomic signals of climate adaptation.</title>
        <authorList>
            <person name="Li F."/>
            <person name="Rane R.V."/>
            <person name="Luria V."/>
            <person name="Xiong Z."/>
            <person name="Chen J."/>
            <person name="Li Z."/>
            <person name="Catullo R.A."/>
            <person name="Griffin P.C."/>
            <person name="Schiffer M."/>
            <person name="Pearce S."/>
            <person name="Lee S.F."/>
            <person name="McElroy K."/>
            <person name="Stocker A."/>
            <person name="Shirriffs J."/>
            <person name="Cockerell F."/>
            <person name="Coppin C."/>
            <person name="Sgro C.M."/>
            <person name="Karger A."/>
            <person name="Cain J.W."/>
            <person name="Weber J.A."/>
            <person name="Santpere G."/>
            <person name="Kirschner M.W."/>
            <person name="Hoffmann A.A."/>
            <person name="Oakeshott J.G."/>
            <person name="Zhang G."/>
        </authorList>
    </citation>
    <scope>NUCLEOTIDE SEQUENCE</scope>
    <source>
        <strain evidence="4">BGI-SZ-2011g</strain>
    </source>
</reference>
<sequence>MWEFTRTMVRIHISQAAQAIQLSNCCATAAHPGKCVLDADTILDENQTITRKCTRISCGSGGVVNFATCGAVGVAEPCTLGDFKYPDADYPKCCTRVQHCPEGD</sequence>
<dbReference type="Pfam" id="PF15430">
    <property type="entry name" value="SVWC"/>
    <property type="match status" value="1"/>
</dbReference>
<keyword evidence="2" id="KW-0964">Secreted</keyword>
<proteinExistence type="predicted"/>
<accession>A0AAD4PNJ3</accession>
<evidence type="ECO:0000313" key="5">
    <source>
        <dbReference type="Proteomes" id="UP001200034"/>
    </source>
</evidence>
<dbReference type="SMART" id="SM01318">
    <property type="entry name" value="SVWC"/>
    <property type="match status" value="1"/>
</dbReference>
<evidence type="ECO:0000256" key="1">
    <source>
        <dbReference type="ARBA" id="ARBA00004613"/>
    </source>
</evidence>
<comment type="caution">
    <text evidence="4">The sequence shown here is derived from an EMBL/GenBank/DDBJ whole genome shotgun (WGS) entry which is preliminary data.</text>
</comment>
<feature type="non-terminal residue" evidence="4">
    <location>
        <position position="104"/>
    </location>
</feature>
<dbReference type="InterPro" id="IPR029277">
    <property type="entry name" value="SVWC_dom"/>
</dbReference>
<evidence type="ECO:0000313" key="4">
    <source>
        <dbReference type="EMBL" id="KAH8378119.1"/>
    </source>
</evidence>
<name>A0AAD4PNJ3_9MUSC</name>
<gene>
    <name evidence="4" type="ORF">KR093_009408</name>
</gene>
<keyword evidence="5" id="KW-1185">Reference proteome</keyword>
<evidence type="ECO:0000259" key="3">
    <source>
        <dbReference type="SMART" id="SM01318"/>
    </source>
</evidence>
<evidence type="ECO:0000256" key="2">
    <source>
        <dbReference type="ARBA" id="ARBA00022525"/>
    </source>
</evidence>
<dbReference type="Proteomes" id="UP001200034">
    <property type="component" value="Unassembled WGS sequence"/>
</dbReference>
<comment type="subcellular location">
    <subcellularLocation>
        <location evidence="1">Secreted</location>
    </subcellularLocation>
</comment>
<dbReference type="EMBL" id="JAJJHW010001127">
    <property type="protein sequence ID" value="KAH8378119.1"/>
    <property type="molecule type" value="Genomic_DNA"/>
</dbReference>
<dbReference type="GO" id="GO:0005576">
    <property type="term" value="C:extracellular region"/>
    <property type="evidence" value="ECO:0007669"/>
    <property type="project" value="UniProtKB-SubCell"/>
</dbReference>